<reference evidence="1 2" key="1">
    <citation type="journal article" date="2024" name="BMC Genomics">
        <title>De novo assembly and annotation of Popillia japonica's genome with initial clues to its potential as an invasive pest.</title>
        <authorList>
            <person name="Cucini C."/>
            <person name="Boschi S."/>
            <person name="Funari R."/>
            <person name="Cardaioli E."/>
            <person name="Iannotti N."/>
            <person name="Marturano G."/>
            <person name="Paoli F."/>
            <person name="Bruttini M."/>
            <person name="Carapelli A."/>
            <person name="Frati F."/>
            <person name="Nardi F."/>
        </authorList>
    </citation>
    <scope>NUCLEOTIDE SEQUENCE [LARGE SCALE GENOMIC DNA]</scope>
    <source>
        <strain evidence="1">DMR45628</strain>
    </source>
</reference>
<sequence>MRATILSREMDVVMIPSVTDDFPAQDALPPLVHSPHSLEQLGYLVRFGVAIEKLAGEMSVIVVPSVIDNFTAQDAPFTFVTGADPFE</sequence>
<name>A0AAW1NI91_POPJA</name>
<accession>A0AAW1NI91</accession>
<proteinExistence type="predicted"/>
<dbReference type="EMBL" id="JASPKY010000003">
    <property type="protein sequence ID" value="KAK9758432.1"/>
    <property type="molecule type" value="Genomic_DNA"/>
</dbReference>
<evidence type="ECO:0000313" key="1">
    <source>
        <dbReference type="EMBL" id="KAK9758432.1"/>
    </source>
</evidence>
<gene>
    <name evidence="1" type="ORF">QE152_g688</name>
</gene>
<dbReference type="AlphaFoldDB" id="A0AAW1NI91"/>
<protein>
    <submittedName>
        <fullName evidence="1">Uncharacterized protein</fullName>
    </submittedName>
</protein>
<dbReference type="Proteomes" id="UP001458880">
    <property type="component" value="Unassembled WGS sequence"/>
</dbReference>
<keyword evidence="2" id="KW-1185">Reference proteome</keyword>
<comment type="caution">
    <text evidence="1">The sequence shown here is derived from an EMBL/GenBank/DDBJ whole genome shotgun (WGS) entry which is preliminary data.</text>
</comment>
<organism evidence="1 2">
    <name type="scientific">Popillia japonica</name>
    <name type="common">Japanese beetle</name>
    <dbReference type="NCBI Taxonomy" id="7064"/>
    <lineage>
        <taxon>Eukaryota</taxon>
        <taxon>Metazoa</taxon>
        <taxon>Ecdysozoa</taxon>
        <taxon>Arthropoda</taxon>
        <taxon>Hexapoda</taxon>
        <taxon>Insecta</taxon>
        <taxon>Pterygota</taxon>
        <taxon>Neoptera</taxon>
        <taxon>Endopterygota</taxon>
        <taxon>Coleoptera</taxon>
        <taxon>Polyphaga</taxon>
        <taxon>Scarabaeiformia</taxon>
        <taxon>Scarabaeidae</taxon>
        <taxon>Rutelinae</taxon>
        <taxon>Popillia</taxon>
    </lineage>
</organism>
<evidence type="ECO:0000313" key="2">
    <source>
        <dbReference type="Proteomes" id="UP001458880"/>
    </source>
</evidence>